<feature type="compositionally biased region" description="Basic and acidic residues" evidence="1">
    <location>
        <begin position="554"/>
        <end position="568"/>
    </location>
</feature>
<feature type="region of interest" description="Disordered" evidence="1">
    <location>
        <begin position="1"/>
        <end position="212"/>
    </location>
</feature>
<feature type="compositionally biased region" description="Basic residues" evidence="1">
    <location>
        <begin position="1015"/>
        <end position="1027"/>
    </location>
</feature>
<name>A0AAE0DEJ3_9LECA</name>
<feature type="region of interest" description="Disordered" evidence="1">
    <location>
        <begin position="708"/>
        <end position="734"/>
    </location>
</feature>
<feature type="compositionally biased region" description="Polar residues" evidence="1">
    <location>
        <begin position="192"/>
        <end position="203"/>
    </location>
</feature>
<feature type="compositionally biased region" description="Low complexity" evidence="1">
    <location>
        <begin position="717"/>
        <end position="726"/>
    </location>
</feature>
<dbReference type="AlphaFoldDB" id="A0AAE0DEJ3"/>
<gene>
    <name evidence="2" type="ORF">OEA41_004458</name>
</gene>
<feature type="compositionally biased region" description="Polar residues" evidence="1">
    <location>
        <begin position="422"/>
        <end position="433"/>
    </location>
</feature>
<reference evidence="2" key="1">
    <citation type="submission" date="2022-11" db="EMBL/GenBank/DDBJ databases">
        <title>Chromosomal genome sequence assembly and mating type (MAT) locus characterization of the leprose asexual lichenized fungus Lepraria neglecta (Nyl.) Erichsen.</title>
        <authorList>
            <person name="Allen J.L."/>
            <person name="Pfeffer B."/>
        </authorList>
    </citation>
    <scope>NUCLEOTIDE SEQUENCE</scope>
    <source>
        <strain evidence="2">Allen 5258</strain>
    </source>
</reference>
<feature type="region of interest" description="Disordered" evidence="1">
    <location>
        <begin position="749"/>
        <end position="769"/>
    </location>
</feature>
<keyword evidence="3" id="KW-1185">Reference proteome</keyword>
<feature type="region of interest" description="Disordered" evidence="1">
    <location>
        <begin position="849"/>
        <end position="913"/>
    </location>
</feature>
<feature type="compositionally biased region" description="Acidic residues" evidence="1">
    <location>
        <begin position="539"/>
        <end position="553"/>
    </location>
</feature>
<evidence type="ECO:0000256" key="1">
    <source>
        <dbReference type="SAM" id="MobiDB-lite"/>
    </source>
</evidence>
<evidence type="ECO:0000313" key="2">
    <source>
        <dbReference type="EMBL" id="KAK3168012.1"/>
    </source>
</evidence>
<feature type="compositionally biased region" description="Polar residues" evidence="1">
    <location>
        <begin position="289"/>
        <end position="321"/>
    </location>
</feature>
<feature type="region of interest" description="Disordered" evidence="1">
    <location>
        <begin position="942"/>
        <end position="1043"/>
    </location>
</feature>
<feature type="compositionally biased region" description="Low complexity" evidence="1">
    <location>
        <begin position="76"/>
        <end position="114"/>
    </location>
</feature>
<comment type="caution">
    <text evidence="2">The sequence shown here is derived from an EMBL/GenBank/DDBJ whole genome shotgun (WGS) entry which is preliminary data.</text>
</comment>
<feature type="compositionally biased region" description="Polar residues" evidence="1">
    <location>
        <begin position="453"/>
        <end position="468"/>
    </location>
</feature>
<sequence>MPIKLPKGFQRRKSAGNALEELPNPPEPSFRVFERPQGTKSFDGGNNLKRMSLGRPLSAGQFGDELRLADGRTDLNPNNRGSGGTNNSASSGGHNDNSSSSARYSSTSTLPSSTDVPLDENFSSSAKGSYKTKAPPIPESNHLSLRAAGRALSFGRKKFGSPPSAPQSGSRPAVEDEESDELPSLIRPRAMTESSYASGSTATPPKLLDTGLDFGQSDLDGFGSMFESFGKRQSKLVDEPSTLAGAKSESPVQMSPAEFRAPPKAYIGDRLPNTPSPSQGDRFGDIQASPHSWASGDSQEGLMATNTQRAAETLSYYNNQFPGPRPGPAPPKSRTMPFPDASSPSHRETQQRVPSMAGGGLQRSSVYASKRESDRSSGFLQDEDARLVMDSLSASQRLNRRSGNSDDEAYNPAASLIPHSPYLSSDATNSPQRTPDFESKHRSPAPLFDSSDQDFSATPWRQGSTETTPRVKKSGLVQQDERSMFDASPPALGRSALPPPRAQPPSAPENNKKVMTPAQFEKYRKEQEARREQYFNKDDSDDEGDDYEDDDEIERNKQLARERRKQEAHLSVYRQQMMKVTGEQPSDLPSVPQRPGLDRASTSAPAIANRSDTPTFSFDTPPESNKVSDDEDEDVPLGVLAAHGFPSKNRPPTATSSNIQYKSESYPPPPKSVAGSAAGAGRNLPPFAKRLPSDPYFGAGLVNPSNRESLAYGNGGPPSAHGGSASVYGGRQPNLQPGGLVGVIAGEERARAARRGSPNAQGNYGSPLPPDMAQMPWGTPPGMPPMMSPGEQATVQMSEQMNQMMQMQMQWMQQMQQMMAGGMQGMPPGQQPPFVMPPQQQQMMMMNSGMLAPPGQQQRPLSSGAPSAPTPPGPQRAQQRTMSMVGPNSAPPWQAQGNNRMSKAPSMMSGALGGSGPGYAPSIAPSERSNVGMPSRYRAVSIAPSDEHVPRAASRSSTLTSGMLLPGGPGRDCRLSTSGDRQSKLSVRPVTQTAPKKSAASDDDDEEGWEEMKKKREKKKSTWRLKKKRDDHGGLETYDYPDA</sequence>
<feature type="compositionally biased region" description="Pro residues" evidence="1">
    <location>
        <begin position="497"/>
        <end position="507"/>
    </location>
</feature>
<dbReference type="PANTHER" id="PTHR42068:SF1">
    <property type="entry name" value="YALI0B18964P"/>
    <property type="match status" value="1"/>
</dbReference>
<feature type="region of interest" description="Disordered" evidence="1">
    <location>
        <begin position="240"/>
        <end position="687"/>
    </location>
</feature>
<feature type="compositionally biased region" description="Basic and acidic residues" evidence="1">
    <location>
        <begin position="521"/>
        <end position="538"/>
    </location>
</feature>
<feature type="compositionally biased region" description="Basic and acidic residues" evidence="1">
    <location>
        <begin position="64"/>
        <end position="73"/>
    </location>
</feature>
<dbReference type="PANTHER" id="PTHR42068">
    <property type="entry name" value="YALI0B18964P"/>
    <property type="match status" value="1"/>
</dbReference>
<accession>A0AAE0DEJ3</accession>
<organism evidence="2 3">
    <name type="scientific">Lepraria neglecta</name>
    <dbReference type="NCBI Taxonomy" id="209136"/>
    <lineage>
        <taxon>Eukaryota</taxon>
        <taxon>Fungi</taxon>
        <taxon>Dikarya</taxon>
        <taxon>Ascomycota</taxon>
        <taxon>Pezizomycotina</taxon>
        <taxon>Lecanoromycetes</taxon>
        <taxon>OSLEUM clade</taxon>
        <taxon>Lecanoromycetidae</taxon>
        <taxon>Lecanorales</taxon>
        <taxon>Lecanorineae</taxon>
        <taxon>Stereocaulaceae</taxon>
        <taxon>Lepraria</taxon>
    </lineage>
</organism>
<feature type="compositionally biased region" description="Polar residues" evidence="1">
    <location>
        <begin position="600"/>
        <end position="625"/>
    </location>
</feature>
<feature type="compositionally biased region" description="Polar residues" evidence="1">
    <location>
        <begin position="650"/>
        <end position="663"/>
    </location>
</feature>
<proteinExistence type="predicted"/>
<dbReference type="Proteomes" id="UP001276659">
    <property type="component" value="Unassembled WGS sequence"/>
</dbReference>
<dbReference type="EMBL" id="JASNWA010000010">
    <property type="protein sequence ID" value="KAK3168012.1"/>
    <property type="molecule type" value="Genomic_DNA"/>
</dbReference>
<protein>
    <submittedName>
        <fullName evidence="2">Uncharacterized protein</fullName>
    </submittedName>
</protein>
<evidence type="ECO:0000313" key="3">
    <source>
        <dbReference type="Proteomes" id="UP001276659"/>
    </source>
</evidence>